<dbReference type="EMBL" id="JAOPGA020001346">
    <property type="protein sequence ID" value="KAL0487466.1"/>
    <property type="molecule type" value="Genomic_DNA"/>
</dbReference>
<dbReference type="Proteomes" id="UP001431209">
    <property type="component" value="Unassembled WGS sequence"/>
</dbReference>
<keyword evidence="1" id="KW-0812">Transmembrane</keyword>
<feature type="transmembrane region" description="Helical" evidence="1">
    <location>
        <begin position="137"/>
        <end position="159"/>
    </location>
</feature>
<evidence type="ECO:0000256" key="1">
    <source>
        <dbReference type="SAM" id="Phobius"/>
    </source>
</evidence>
<protein>
    <submittedName>
        <fullName evidence="2">UGT76E12</fullName>
    </submittedName>
</protein>
<keyword evidence="3" id="KW-1185">Reference proteome</keyword>
<comment type="caution">
    <text evidence="2">The sequence shown here is derived from an EMBL/GenBank/DDBJ whole genome shotgun (WGS) entry which is preliminary data.</text>
</comment>
<evidence type="ECO:0000313" key="3">
    <source>
        <dbReference type="Proteomes" id="UP001431209"/>
    </source>
</evidence>
<accession>A0AAW2ZCJ6</accession>
<feature type="transmembrane region" description="Helical" evidence="1">
    <location>
        <begin position="52"/>
        <end position="76"/>
    </location>
</feature>
<gene>
    <name evidence="2" type="ORF">AKO1_004157</name>
</gene>
<feature type="transmembrane region" description="Helical" evidence="1">
    <location>
        <begin position="99"/>
        <end position="116"/>
    </location>
</feature>
<organism evidence="2 3">
    <name type="scientific">Acrasis kona</name>
    <dbReference type="NCBI Taxonomy" id="1008807"/>
    <lineage>
        <taxon>Eukaryota</taxon>
        <taxon>Discoba</taxon>
        <taxon>Heterolobosea</taxon>
        <taxon>Tetramitia</taxon>
        <taxon>Eutetramitia</taxon>
        <taxon>Acrasidae</taxon>
        <taxon>Acrasis</taxon>
    </lineage>
</organism>
<keyword evidence="1" id="KW-0472">Membrane</keyword>
<proteinExistence type="predicted"/>
<dbReference type="AlphaFoldDB" id="A0AAW2ZCJ6"/>
<feature type="transmembrane region" description="Helical" evidence="1">
    <location>
        <begin position="189"/>
        <end position="214"/>
    </location>
</feature>
<feature type="transmembrane region" description="Helical" evidence="1">
    <location>
        <begin position="12"/>
        <end position="40"/>
    </location>
</feature>
<reference evidence="2 3" key="1">
    <citation type="submission" date="2024-03" db="EMBL/GenBank/DDBJ databases">
        <title>The Acrasis kona genome and developmental transcriptomes reveal deep origins of eukaryotic multicellular pathways.</title>
        <authorList>
            <person name="Sheikh S."/>
            <person name="Fu C.-J."/>
            <person name="Brown M.W."/>
            <person name="Baldauf S.L."/>
        </authorList>
    </citation>
    <scope>NUCLEOTIDE SEQUENCE [LARGE SCALE GENOMIC DNA]</scope>
    <source>
        <strain evidence="2 3">ATCC MYA-3509</strain>
    </source>
</reference>
<sequence length="319" mass="37252">MPLNYFLYANPFYNSVLATACVAYLILFFIYLVTVIVRSLRAKKYLIKMSHVITGVIATICLLKFMGLTLFVYHLFTGSVGKEFDMIPILLTEYAPKCYSPFLIYLLNCVLLFSTLQECDRKGLFDEWDGFQSNRTLLFSIMVITNCALYLVGLTSFSLDSIGLYKMFHPQATLDQNQTILISQYFWRAYLWLATGKFLSVFFTTCFLIIDLYLINYIKEHILYETGHLEAAEKLLNLHILVGSITLIVKLFSGYGYMNNRFMELVWFGDVIFLILFVYIWFATGELDPHYVEERERRMVVDEQEELQEEEEQATDFKV</sequence>
<keyword evidence="1" id="KW-1133">Transmembrane helix</keyword>
<feature type="transmembrane region" description="Helical" evidence="1">
    <location>
        <begin position="265"/>
        <end position="282"/>
    </location>
</feature>
<evidence type="ECO:0000313" key="2">
    <source>
        <dbReference type="EMBL" id="KAL0487466.1"/>
    </source>
</evidence>
<name>A0AAW2ZCJ6_9EUKA</name>
<feature type="transmembrane region" description="Helical" evidence="1">
    <location>
        <begin position="235"/>
        <end position="253"/>
    </location>
</feature>